<gene>
    <name evidence="1" type="ORF">LPJ66_011430</name>
</gene>
<accession>A0ACC1I1G9</accession>
<dbReference type="Proteomes" id="UP001150581">
    <property type="component" value="Unassembled WGS sequence"/>
</dbReference>
<feature type="non-terminal residue" evidence="1">
    <location>
        <position position="63"/>
    </location>
</feature>
<evidence type="ECO:0000313" key="2">
    <source>
        <dbReference type="Proteomes" id="UP001150581"/>
    </source>
</evidence>
<organism evidence="1 2">
    <name type="scientific">Kickxella alabastrina</name>
    <dbReference type="NCBI Taxonomy" id="61397"/>
    <lineage>
        <taxon>Eukaryota</taxon>
        <taxon>Fungi</taxon>
        <taxon>Fungi incertae sedis</taxon>
        <taxon>Zoopagomycota</taxon>
        <taxon>Kickxellomycotina</taxon>
        <taxon>Kickxellomycetes</taxon>
        <taxon>Kickxellales</taxon>
        <taxon>Kickxellaceae</taxon>
        <taxon>Kickxella</taxon>
    </lineage>
</organism>
<evidence type="ECO:0000313" key="1">
    <source>
        <dbReference type="EMBL" id="KAJ1880807.1"/>
    </source>
</evidence>
<sequence>PPVIGHMFWRERTMRNFMNTLHKDSLVAQQTRGVEMEAFAHDNLENDHQPNSIYSQGDLFADD</sequence>
<feature type="non-terminal residue" evidence="1">
    <location>
        <position position="1"/>
    </location>
</feature>
<name>A0ACC1I1G9_9FUNG</name>
<reference evidence="1" key="1">
    <citation type="submission" date="2022-07" db="EMBL/GenBank/DDBJ databases">
        <title>Phylogenomic reconstructions and comparative analyses of Kickxellomycotina fungi.</title>
        <authorList>
            <person name="Reynolds N.K."/>
            <person name="Stajich J.E."/>
            <person name="Barry K."/>
            <person name="Grigoriev I.V."/>
            <person name="Crous P."/>
            <person name="Smith M.E."/>
        </authorList>
    </citation>
    <scope>NUCLEOTIDE SEQUENCE</scope>
    <source>
        <strain evidence="1">Benny 63K</strain>
    </source>
</reference>
<dbReference type="EMBL" id="JANBPG010003481">
    <property type="protein sequence ID" value="KAJ1880807.1"/>
    <property type="molecule type" value="Genomic_DNA"/>
</dbReference>
<keyword evidence="2" id="KW-1185">Reference proteome</keyword>
<comment type="caution">
    <text evidence="1">The sequence shown here is derived from an EMBL/GenBank/DDBJ whole genome shotgun (WGS) entry which is preliminary data.</text>
</comment>
<protein>
    <submittedName>
        <fullName evidence="1">Uncharacterized protein</fullName>
    </submittedName>
</protein>
<proteinExistence type="predicted"/>